<dbReference type="SUPFAM" id="SSF48498">
    <property type="entry name" value="Tetracyclin repressor-like, C-terminal domain"/>
    <property type="match status" value="1"/>
</dbReference>
<keyword evidence="1" id="KW-0805">Transcription regulation</keyword>
<dbReference type="Pfam" id="PF21597">
    <property type="entry name" value="TetR_C_43"/>
    <property type="match status" value="1"/>
</dbReference>
<keyword evidence="7" id="KW-1185">Reference proteome</keyword>
<dbReference type="InterPro" id="IPR001647">
    <property type="entry name" value="HTH_TetR"/>
</dbReference>
<dbReference type="PROSITE" id="PS50977">
    <property type="entry name" value="HTH_TETR_2"/>
    <property type="match status" value="1"/>
</dbReference>
<name>A0ABW5G1C0_9PSEU</name>
<evidence type="ECO:0000313" key="6">
    <source>
        <dbReference type="EMBL" id="MFD2421083.1"/>
    </source>
</evidence>
<dbReference type="PANTHER" id="PTHR30055:SF234">
    <property type="entry name" value="HTH-TYPE TRANSCRIPTIONAL REGULATOR BETI"/>
    <property type="match status" value="1"/>
</dbReference>
<comment type="caution">
    <text evidence="6">The sequence shown here is derived from an EMBL/GenBank/DDBJ whole genome shotgun (WGS) entry which is preliminary data.</text>
</comment>
<feature type="domain" description="HTH tetR-type" evidence="5">
    <location>
        <begin position="12"/>
        <end position="71"/>
    </location>
</feature>
<dbReference type="InterPro" id="IPR036271">
    <property type="entry name" value="Tet_transcr_reg_TetR-rel_C_sf"/>
</dbReference>
<dbReference type="PRINTS" id="PR00455">
    <property type="entry name" value="HTHTETR"/>
</dbReference>
<organism evidence="6 7">
    <name type="scientific">Amycolatopsis pigmentata</name>
    <dbReference type="NCBI Taxonomy" id="450801"/>
    <lineage>
        <taxon>Bacteria</taxon>
        <taxon>Bacillati</taxon>
        <taxon>Actinomycetota</taxon>
        <taxon>Actinomycetes</taxon>
        <taxon>Pseudonocardiales</taxon>
        <taxon>Pseudonocardiaceae</taxon>
        <taxon>Amycolatopsis</taxon>
    </lineage>
</organism>
<evidence type="ECO:0000259" key="5">
    <source>
        <dbReference type="PROSITE" id="PS50977"/>
    </source>
</evidence>
<dbReference type="SUPFAM" id="SSF46689">
    <property type="entry name" value="Homeodomain-like"/>
    <property type="match status" value="1"/>
</dbReference>
<evidence type="ECO:0000313" key="7">
    <source>
        <dbReference type="Proteomes" id="UP001597417"/>
    </source>
</evidence>
<evidence type="ECO:0000256" key="4">
    <source>
        <dbReference type="PROSITE-ProRule" id="PRU00335"/>
    </source>
</evidence>
<dbReference type="InterPro" id="IPR009057">
    <property type="entry name" value="Homeodomain-like_sf"/>
</dbReference>
<evidence type="ECO:0000256" key="1">
    <source>
        <dbReference type="ARBA" id="ARBA00023015"/>
    </source>
</evidence>
<keyword evidence="2 4" id="KW-0238">DNA-binding</keyword>
<dbReference type="PANTHER" id="PTHR30055">
    <property type="entry name" value="HTH-TYPE TRANSCRIPTIONAL REGULATOR RUTR"/>
    <property type="match status" value="1"/>
</dbReference>
<dbReference type="EMBL" id="JBHUKR010000021">
    <property type="protein sequence ID" value="MFD2421083.1"/>
    <property type="molecule type" value="Genomic_DNA"/>
</dbReference>
<keyword evidence="3" id="KW-0804">Transcription</keyword>
<feature type="DNA-binding region" description="H-T-H motif" evidence="4">
    <location>
        <begin position="34"/>
        <end position="53"/>
    </location>
</feature>
<dbReference type="InterPro" id="IPR049445">
    <property type="entry name" value="TetR_SbtR-like_C"/>
</dbReference>
<proteinExistence type="predicted"/>
<sequence>MTTPRPMRADARRNYERIVATARTAFLEQGPEAPLDDIARRAGVGAGTLYRHFPCREALMEAVYSDDIQRVSDLAHQLLEDHPPGEAIRLWMREQVGFAIQKRGLTATLKAAMDRDTTIFTLCKQILLEAAATILKAAQESGDVREELQPRDLLLLGQGVAVAAESNPEAAERLITVMIDGLKPQS</sequence>
<dbReference type="RefSeq" id="WP_378269479.1">
    <property type="nucleotide sequence ID" value="NZ_JBHUKR010000021.1"/>
</dbReference>
<dbReference type="Proteomes" id="UP001597417">
    <property type="component" value="Unassembled WGS sequence"/>
</dbReference>
<dbReference type="InterPro" id="IPR050109">
    <property type="entry name" value="HTH-type_TetR-like_transc_reg"/>
</dbReference>
<evidence type="ECO:0000256" key="2">
    <source>
        <dbReference type="ARBA" id="ARBA00023125"/>
    </source>
</evidence>
<gene>
    <name evidence="6" type="ORF">ACFSXZ_32620</name>
</gene>
<accession>A0ABW5G1C0</accession>
<protein>
    <submittedName>
        <fullName evidence="6">TetR/AcrR family transcriptional regulator</fullName>
    </submittedName>
</protein>
<dbReference type="Pfam" id="PF00440">
    <property type="entry name" value="TetR_N"/>
    <property type="match status" value="1"/>
</dbReference>
<dbReference type="Gene3D" id="1.10.357.10">
    <property type="entry name" value="Tetracycline Repressor, domain 2"/>
    <property type="match status" value="1"/>
</dbReference>
<evidence type="ECO:0000256" key="3">
    <source>
        <dbReference type="ARBA" id="ARBA00023163"/>
    </source>
</evidence>
<reference evidence="7" key="1">
    <citation type="journal article" date="2019" name="Int. J. Syst. Evol. Microbiol.">
        <title>The Global Catalogue of Microorganisms (GCM) 10K type strain sequencing project: providing services to taxonomists for standard genome sequencing and annotation.</title>
        <authorList>
            <consortium name="The Broad Institute Genomics Platform"/>
            <consortium name="The Broad Institute Genome Sequencing Center for Infectious Disease"/>
            <person name="Wu L."/>
            <person name="Ma J."/>
        </authorList>
    </citation>
    <scope>NUCLEOTIDE SEQUENCE [LARGE SCALE GENOMIC DNA]</scope>
    <source>
        <strain evidence="7">CGMCC 4.7645</strain>
    </source>
</reference>